<evidence type="ECO:0000313" key="2">
    <source>
        <dbReference type="EMBL" id="CAH0474335.1"/>
    </source>
</evidence>
<organism evidence="2 3">
    <name type="scientific">Peronospora belbahrii</name>
    <dbReference type="NCBI Taxonomy" id="622444"/>
    <lineage>
        <taxon>Eukaryota</taxon>
        <taxon>Sar</taxon>
        <taxon>Stramenopiles</taxon>
        <taxon>Oomycota</taxon>
        <taxon>Peronosporomycetes</taxon>
        <taxon>Peronosporales</taxon>
        <taxon>Peronosporaceae</taxon>
        <taxon>Peronospora</taxon>
    </lineage>
</organism>
<reference evidence="2" key="1">
    <citation type="submission" date="2021-11" db="EMBL/GenBank/DDBJ databases">
        <authorList>
            <person name="Islam A."/>
            <person name="Islam S."/>
            <person name="Flora M.S."/>
            <person name="Rahman M."/>
            <person name="Ziaur R.M."/>
            <person name="Epstein J.H."/>
            <person name="Hassan M."/>
            <person name="Klassen M."/>
            <person name="Woodard K."/>
            <person name="Webb A."/>
            <person name="Webby R.J."/>
            <person name="El Zowalaty M.E."/>
        </authorList>
    </citation>
    <scope>NUCLEOTIDE SEQUENCE</scope>
    <source>
        <strain evidence="2">Pbs3</strain>
    </source>
</reference>
<keyword evidence="1" id="KW-0472">Membrane</keyword>
<dbReference type="EMBL" id="CAKKTJ010000104">
    <property type="protein sequence ID" value="CAH0474335.1"/>
    <property type="molecule type" value="Genomic_DNA"/>
</dbReference>
<evidence type="ECO:0000313" key="3">
    <source>
        <dbReference type="Proteomes" id="UP001160483"/>
    </source>
</evidence>
<dbReference type="Proteomes" id="UP001160483">
    <property type="component" value="Unassembled WGS sequence"/>
</dbReference>
<comment type="caution">
    <text evidence="2">The sequence shown here is derived from an EMBL/GenBank/DDBJ whole genome shotgun (WGS) entry which is preliminary data.</text>
</comment>
<gene>
    <name evidence="2" type="ORF">PBS003_LOCUS1191</name>
</gene>
<protein>
    <submittedName>
        <fullName evidence="2">Uncharacterized protein</fullName>
    </submittedName>
</protein>
<keyword evidence="1" id="KW-1133">Transmembrane helix</keyword>
<feature type="transmembrane region" description="Helical" evidence="1">
    <location>
        <begin position="61"/>
        <end position="80"/>
    </location>
</feature>
<keyword evidence="1" id="KW-0812">Transmembrane</keyword>
<name>A0AAU9KLY7_9STRA</name>
<proteinExistence type="predicted"/>
<accession>A0AAU9KLY7</accession>
<dbReference type="AlphaFoldDB" id="A0AAU9KLY7"/>
<evidence type="ECO:0000256" key="1">
    <source>
        <dbReference type="SAM" id="Phobius"/>
    </source>
</evidence>
<sequence length="112" mass="12591">MNGISSVFRDHLVRDPESNIRESLADYYAGAHFLRYESCGQWKRVGDQLERGKAQKTSKKLFLKLLASFFVLGGSSTTMAEDNYLPTGTLDDDILRRSKGAVEARNRPSEGF</sequence>